<keyword evidence="4" id="KW-1185">Reference proteome</keyword>
<dbReference type="InterPro" id="IPR016024">
    <property type="entry name" value="ARM-type_fold"/>
</dbReference>
<dbReference type="EMBL" id="KV750885">
    <property type="protein sequence ID" value="OCL02728.1"/>
    <property type="molecule type" value="Genomic_DNA"/>
</dbReference>
<dbReference type="InterPro" id="IPR011989">
    <property type="entry name" value="ARM-like"/>
</dbReference>
<organism evidence="3 4">
    <name type="scientific">Glonium stellatum</name>
    <dbReference type="NCBI Taxonomy" id="574774"/>
    <lineage>
        <taxon>Eukaryota</taxon>
        <taxon>Fungi</taxon>
        <taxon>Dikarya</taxon>
        <taxon>Ascomycota</taxon>
        <taxon>Pezizomycotina</taxon>
        <taxon>Dothideomycetes</taxon>
        <taxon>Pleosporomycetidae</taxon>
        <taxon>Gloniales</taxon>
        <taxon>Gloniaceae</taxon>
        <taxon>Glonium</taxon>
    </lineage>
</organism>
<feature type="compositionally biased region" description="Basic and acidic residues" evidence="1">
    <location>
        <begin position="93"/>
        <end position="102"/>
    </location>
</feature>
<feature type="compositionally biased region" description="Basic and acidic residues" evidence="1">
    <location>
        <begin position="170"/>
        <end position="185"/>
    </location>
</feature>
<feature type="compositionally biased region" description="Basic and acidic residues" evidence="1">
    <location>
        <begin position="118"/>
        <end position="150"/>
    </location>
</feature>
<accession>A0A8E2EQY1</accession>
<feature type="region of interest" description="Disordered" evidence="1">
    <location>
        <begin position="747"/>
        <end position="770"/>
    </location>
</feature>
<reference evidence="3 4" key="1">
    <citation type="journal article" date="2016" name="Nat. Commun.">
        <title>Ectomycorrhizal ecology is imprinted in the genome of the dominant symbiotic fungus Cenococcum geophilum.</title>
        <authorList>
            <consortium name="DOE Joint Genome Institute"/>
            <person name="Peter M."/>
            <person name="Kohler A."/>
            <person name="Ohm R.A."/>
            <person name="Kuo A."/>
            <person name="Krutzmann J."/>
            <person name="Morin E."/>
            <person name="Arend M."/>
            <person name="Barry K.W."/>
            <person name="Binder M."/>
            <person name="Choi C."/>
            <person name="Clum A."/>
            <person name="Copeland A."/>
            <person name="Grisel N."/>
            <person name="Haridas S."/>
            <person name="Kipfer T."/>
            <person name="LaButti K."/>
            <person name="Lindquist E."/>
            <person name="Lipzen A."/>
            <person name="Maire R."/>
            <person name="Meier B."/>
            <person name="Mihaltcheva S."/>
            <person name="Molinier V."/>
            <person name="Murat C."/>
            <person name="Poggeler S."/>
            <person name="Quandt C.A."/>
            <person name="Sperisen C."/>
            <person name="Tritt A."/>
            <person name="Tisserant E."/>
            <person name="Crous P.W."/>
            <person name="Henrissat B."/>
            <person name="Nehls U."/>
            <person name="Egli S."/>
            <person name="Spatafora J.W."/>
            <person name="Grigoriev I.V."/>
            <person name="Martin F.M."/>
        </authorList>
    </citation>
    <scope>NUCLEOTIDE SEQUENCE [LARGE SCALE GENOMIC DNA]</scope>
    <source>
        <strain evidence="3 4">CBS 207.34</strain>
    </source>
</reference>
<evidence type="ECO:0000256" key="1">
    <source>
        <dbReference type="SAM" id="MobiDB-lite"/>
    </source>
</evidence>
<gene>
    <name evidence="3" type="ORF">AOQ84DRAFT_443169</name>
</gene>
<evidence type="ECO:0000259" key="2">
    <source>
        <dbReference type="SMART" id="SM01140"/>
    </source>
</evidence>
<protein>
    <recommendedName>
        <fullName evidence="2">Formin GTPase-binding domain-containing protein</fullName>
    </recommendedName>
</protein>
<dbReference type="GO" id="GO:0030036">
    <property type="term" value="P:actin cytoskeleton organization"/>
    <property type="evidence" value="ECO:0007669"/>
    <property type="project" value="InterPro"/>
</dbReference>
<feature type="region of interest" description="Disordered" evidence="1">
    <location>
        <begin position="416"/>
        <end position="529"/>
    </location>
</feature>
<feature type="compositionally biased region" description="Low complexity" evidence="1">
    <location>
        <begin position="500"/>
        <end position="527"/>
    </location>
</feature>
<dbReference type="Proteomes" id="UP000250140">
    <property type="component" value="Unassembled WGS sequence"/>
</dbReference>
<feature type="region of interest" description="Disordered" evidence="1">
    <location>
        <begin position="866"/>
        <end position="893"/>
    </location>
</feature>
<dbReference type="SMART" id="SM01140">
    <property type="entry name" value="Drf_GBD"/>
    <property type="match status" value="1"/>
</dbReference>
<feature type="compositionally biased region" description="Basic and acidic residues" evidence="1">
    <location>
        <begin position="484"/>
        <end position="495"/>
    </location>
</feature>
<dbReference type="GO" id="GO:0031267">
    <property type="term" value="F:small GTPase binding"/>
    <property type="evidence" value="ECO:0007669"/>
    <property type="project" value="InterPro"/>
</dbReference>
<feature type="region of interest" description="Disordered" evidence="1">
    <location>
        <begin position="1"/>
        <end position="196"/>
    </location>
</feature>
<sequence length="921" mass="102379">MNAMAAAIPTADRPGHRRNMSSSVLKSIMVSKNHKRTPSDGTPLYKDSENISPYGRKQATAVIPMLPPDHPHNQHRVLGQIHNPPSNPSSPRKSRDTKEGKPKGLHKKTLSSVSLRSLGKDKEKEKEKEKEKDKQSKESSRFQAEKDTIGRPKKTKSSTNLAAVFQKSKASKEGKDQSKVRDKENTTPPSSAVAEIHTPIWAQFSSQPFQEIRTTSTIPLNDRRGIEQEIALYTPTEYSPSKQRNFFDYGQPSLQKRVPSKEKERPRSMYLPTSTSTSSFIDTLSRKISNERVPLSVTRGNEARVKDEHNTKGVLTRSVLRRTSSESQKSKDEPPSRGLTIAKKGARVMAAVAAFNGKAREAEAETQVKLDPKVVNAEFEAVLESRNIPEHQRAQMRTLKLEIKADFIRTNKVDATQSTKETASKRTLWGETTSKRPTLGRSAKPKHTSQDDEESTSPEAANSAGSTKRSRPRSRTFTFSKGDSPTKKQKAEDQTASRASKPSTIPKSPSSKSLSSLSASQGSSFFSRNPKPAVPDEFVSYLRKTRKPQNAEIGKLHKLRLLLRNETVDWVDTFIRQGGMTELVGLLYRIMEMEWREQHDDDLLAEVLRCLKGLCTTDLALKELCEIASTLFPALLGMLFDEDRKGPSDFTHRDLIVSLLCKASITISTGPVAHLSSASAAELPSRARTVLSYLKDPVKEKDARTIPFIQEMHQPRPYRVWCNEVNNVTKEVFWIFLHHLTVIPMPPSPSSRPSSTSGPQSYTAAHFPGPRPPVPAAPYIGGVEWDSTNYIATHLELLNGIIASLPTEAERNSLRAEFRASGFEKVMGNYLRTCKEKYYGAVHDGLRTWIAAAAADGWDVKDVRMGCGDGKSPGSPLKSPAKSPKKVEQAPRIEAPKMDLGLGLELGFEKGPRKKVVDDWI</sequence>
<proteinExistence type="predicted"/>
<evidence type="ECO:0000313" key="4">
    <source>
        <dbReference type="Proteomes" id="UP000250140"/>
    </source>
</evidence>
<name>A0A8E2EQY1_9PEZI</name>
<evidence type="ECO:0000313" key="3">
    <source>
        <dbReference type="EMBL" id="OCL02728.1"/>
    </source>
</evidence>
<dbReference type="GO" id="GO:0003779">
    <property type="term" value="F:actin binding"/>
    <property type="evidence" value="ECO:0007669"/>
    <property type="project" value="InterPro"/>
</dbReference>
<feature type="domain" description="Formin GTPase-binding" evidence="2">
    <location>
        <begin position="366"/>
        <end position="667"/>
    </location>
</feature>
<feature type="compositionally biased region" description="Low complexity" evidence="1">
    <location>
        <begin position="751"/>
        <end position="768"/>
    </location>
</feature>
<dbReference type="Gene3D" id="1.25.10.10">
    <property type="entry name" value="Leucine-rich Repeat Variant"/>
    <property type="match status" value="1"/>
</dbReference>
<feature type="region of interest" description="Disordered" evidence="1">
    <location>
        <begin position="234"/>
        <end position="276"/>
    </location>
</feature>
<feature type="compositionally biased region" description="Low complexity" evidence="1">
    <location>
        <begin position="872"/>
        <end position="882"/>
    </location>
</feature>
<dbReference type="InterPro" id="IPR010473">
    <property type="entry name" value="GTPase-bd"/>
</dbReference>
<dbReference type="OrthoDB" id="2155261at2759"/>
<dbReference type="Pfam" id="PF06371">
    <property type="entry name" value="Drf_GBD"/>
    <property type="match status" value="1"/>
</dbReference>
<dbReference type="AlphaFoldDB" id="A0A8E2EQY1"/>
<dbReference type="SUPFAM" id="SSF48371">
    <property type="entry name" value="ARM repeat"/>
    <property type="match status" value="1"/>
</dbReference>